<accession>A0A645AM27</accession>
<dbReference type="AlphaFoldDB" id="A0A645AM27"/>
<reference evidence="2" key="1">
    <citation type="submission" date="2019-08" db="EMBL/GenBank/DDBJ databases">
        <authorList>
            <person name="Kucharzyk K."/>
            <person name="Murdoch R.W."/>
            <person name="Higgins S."/>
            <person name="Loffler F."/>
        </authorList>
    </citation>
    <scope>NUCLEOTIDE SEQUENCE</scope>
</reference>
<dbReference type="EMBL" id="VSSQ01013612">
    <property type="protein sequence ID" value="MPM51883.1"/>
    <property type="molecule type" value="Genomic_DNA"/>
</dbReference>
<organism evidence="2">
    <name type="scientific">bioreactor metagenome</name>
    <dbReference type="NCBI Taxonomy" id="1076179"/>
    <lineage>
        <taxon>unclassified sequences</taxon>
        <taxon>metagenomes</taxon>
        <taxon>ecological metagenomes</taxon>
    </lineage>
</organism>
<proteinExistence type="predicted"/>
<comment type="caution">
    <text evidence="2">The sequence shown here is derived from an EMBL/GenBank/DDBJ whole genome shotgun (WGS) entry which is preliminary data.</text>
</comment>
<sequence length="102" mass="11468">MLLNETDPHADHHQIGADAQHVGHRTAVVPGQIEFDPDIDRRPHVEEEVVALGTLLSETLDHLDSVDGLGQIGRNLRHLFLKRLRIALEDFAEVGEVEKLKR</sequence>
<evidence type="ECO:0000256" key="1">
    <source>
        <dbReference type="SAM" id="MobiDB-lite"/>
    </source>
</evidence>
<evidence type="ECO:0000313" key="2">
    <source>
        <dbReference type="EMBL" id="MPM51883.1"/>
    </source>
</evidence>
<gene>
    <name evidence="2" type="ORF">SDC9_98634</name>
</gene>
<protein>
    <submittedName>
        <fullName evidence="2">Uncharacterized protein</fullName>
    </submittedName>
</protein>
<feature type="compositionally biased region" description="Basic and acidic residues" evidence="1">
    <location>
        <begin position="1"/>
        <end position="15"/>
    </location>
</feature>
<feature type="region of interest" description="Disordered" evidence="1">
    <location>
        <begin position="1"/>
        <end position="22"/>
    </location>
</feature>
<name>A0A645AM27_9ZZZZ</name>